<protein>
    <submittedName>
        <fullName evidence="1">Uncharacterized protein</fullName>
    </submittedName>
</protein>
<dbReference type="RefSeq" id="WP_205363579.1">
    <property type="nucleotide sequence ID" value="NZ_JADKYB010000030.1"/>
</dbReference>
<dbReference type="EMBL" id="JADKYB010000030">
    <property type="protein sequence ID" value="MBM9509986.1"/>
    <property type="molecule type" value="Genomic_DNA"/>
</dbReference>
<organism evidence="1 2">
    <name type="scientific">Actinacidiphila acididurans</name>
    <dbReference type="NCBI Taxonomy" id="2784346"/>
    <lineage>
        <taxon>Bacteria</taxon>
        <taxon>Bacillati</taxon>
        <taxon>Actinomycetota</taxon>
        <taxon>Actinomycetes</taxon>
        <taxon>Kitasatosporales</taxon>
        <taxon>Streptomycetaceae</taxon>
        <taxon>Actinacidiphila</taxon>
    </lineage>
</organism>
<name>A0ABS2U4A9_9ACTN</name>
<gene>
    <name evidence="1" type="ORF">ITX44_36610</name>
</gene>
<comment type="caution">
    <text evidence="1">The sequence shown here is derived from an EMBL/GenBank/DDBJ whole genome shotgun (WGS) entry which is preliminary data.</text>
</comment>
<accession>A0ABS2U4A9</accession>
<proteinExistence type="predicted"/>
<evidence type="ECO:0000313" key="2">
    <source>
        <dbReference type="Proteomes" id="UP000749040"/>
    </source>
</evidence>
<sequence length="581" mass="61296">MALPANLELLFGESHEAPKLSKAEVSERFDELVKSIGGMPERELTREEIVTSFKAGQPVDFTSQPTNALGYLEKALGAPDLVKGLGADAVASITQALDGLKAQTPDLVKDINLTSPVGTGLVAFDLEAPAKLLAPRPTPLRNRIPRIKGIGTSHRFKVISGFTGSGTGGVGNIHPGIQDTTQNNFAPSGAGNSLYYARGPKIAYAGYDVTLPYSQFSMSDEVTWSAQYAGQGYQDIRQLSRTSLLYASMLMEERMILMGRGTASPYSGALAAPGGVSLVDNTVGTGQVALTGYTTNIYVYVTSDAGAFGESVVSSVATIAPTSTHNVVLRLTDVPQALGYNVYIGTGASQPANSSFFLYGRFPNQTANGGGAGGTGIVLQGAIPTSGKNPPTADTSAYAAGYDGILPWVMGTQSGYNVKINSTFSTSNPGSEFQTAFAALYNAVKADPDRILFNGVDRKQQSDTLKAGSSNNYFLQITQDQVSGVSLGSVAVAIMNEVTGKRVEMEVHPWLPQGVCPILSDTLPIPDTQVSNVWSMINVQDLMGIDWPVNQFAYESSSYWFGGMLCYAPAWNGCISGVTAA</sequence>
<evidence type="ECO:0000313" key="1">
    <source>
        <dbReference type="EMBL" id="MBM9509986.1"/>
    </source>
</evidence>
<keyword evidence="2" id="KW-1185">Reference proteome</keyword>
<dbReference type="Proteomes" id="UP000749040">
    <property type="component" value="Unassembled WGS sequence"/>
</dbReference>
<reference evidence="1 2" key="1">
    <citation type="submission" date="2021-01" db="EMBL/GenBank/DDBJ databases">
        <title>Streptomyces acididurans sp. nov., isolated from a peat swamp forest soil.</title>
        <authorList>
            <person name="Chantavorakit T."/>
            <person name="Duangmal K."/>
        </authorList>
    </citation>
    <scope>NUCLEOTIDE SEQUENCE [LARGE SCALE GENOMIC DNA]</scope>
    <source>
        <strain evidence="1 2">KK5PA1</strain>
    </source>
</reference>